<dbReference type="PIRSF" id="PIRSF000538">
    <property type="entry name" value="GlpK"/>
    <property type="match status" value="1"/>
</dbReference>
<dbReference type="InterPro" id="IPR018484">
    <property type="entry name" value="FGGY_N"/>
</dbReference>
<feature type="domain" description="Carbohydrate kinase FGGY C-terminal" evidence="5">
    <location>
        <begin position="293"/>
        <end position="427"/>
    </location>
</feature>
<evidence type="ECO:0000259" key="5">
    <source>
        <dbReference type="Pfam" id="PF02782"/>
    </source>
</evidence>
<evidence type="ECO:0000256" key="1">
    <source>
        <dbReference type="ARBA" id="ARBA00009156"/>
    </source>
</evidence>
<sequence>MAGQALIGIDVGTTSVKAAVIGPDGRVLDSFAGTYPTARAGLNQVEQNPDDWMALIGRALDRFAGHDVAAIGLCSQVNTHVFVDGEGAALRPAILWQDGRSGAVAARLDAGVSAAQKVEWWGAPMPIDASHAISRMAWVAQHEPAIWAATRYVLLPKDYCIWQMTGNVLTDPLSNVGLVGPDMDYVRGVLDLVPGAADRVAPLIGLTEVAGRLRSGPFQGCPVVSGTMDAWAGLVGVGAATEGAAVYLSGTSEIMGISCRNVVPAPGVIVFPEYQGLRLHAAPTQSGGDAKRWFSEMAGLSFGDMADLVALHPRSPATPLFLPQLEGERAPIWDADLRAAFLNVSRRTALPDLARAVYEGVALSARHALEALKRSADVPVDMVLCGGGGFRSASWNQIRADVLGVPLRDMAGAEPGVLGAAMLAGIGAGQFTGFAQAGAVLSVSGAQYRPDPAQAALYDDLFAIYLEAIDTNAALGKRLAAVGQTTE</sequence>
<dbReference type="PANTHER" id="PTHR43095">
    <property type="entry name" value="SUGAR KINASE"/>
    <property type="match status" value="1"/>
</dbReference>
<dbReference type="SUPFAM" id="SSF53067">
    <property type="entry name" value="Actin-like ATPase domain"/>
    <property type="match status" value="2"/>
</dbReference>
<dbReference type="GO" id="GO:0005975">
    <property type="term" value="P:carbohydrate metabolic process"/>
    <property type="evidence" value="ECO:0007669"/>
    <property type="project" value="InterPro"/>
</dbReference>
<dbReference type="InterPro" id="IPR000577">
    <property type="entry name" value="Carb_kinase_FGGY"/>
</dbReference>
<dbReference type="Proteomes" id="UP000315344">
    <property type="component" value="Unassembled WGS sequence"/>
</dbReference>
<comment type="caution">
    <text evidence="6">The sequence shown here is derived from an EMBL/GenBank/DDBJ whole genome shotgun (WGS) entry which is preliminary data.</text>
</comment>
<dbReference type="EMBL" id="VAFL01000002">
    <property type="protein sequence ID" value="TKW68033.1"/>
    <property type="molecule type" value="Genomic_DNA"/>
</dbReference>
<gene>
    <name evidence="6" type="ORF">DI616_02670</name>
</gene>
<evidence type="ECO:0000259" key="4">
    <source>
        <dbReference type="Pfam" id="PF00370"/>
    </source>
</evidence>
<accession>A0A533IA89</accession>
<dbReference type="InterPro" id="IPR043129">
    <property type="entry name" value="ATPase_NBD"/>
</dbReference>
<protein>
    <submittedName>
        <fullName evidence="6">Carbohydrate kinase</fullName>
    </submittedName>
</protein>
<keyword evidence="3 6" id="KW-0418">Kinase</keyword>
<feature type="domain" description="Carbohydrate kinase FGGY N-terminal" evidence="4">
    <location>
        <begin position="6"/>
        <end position="236"/>
    </location>
</feature>
<name>A0A533IA89_PARDE</name>
<dbReference type="InterPro" id="IPR050406">
    <property type="entry name" value="FGGY_Carb_Kinase"/>
</dbReference>
<evidence type="ECO:0000313" key="7">
    <source>
        <dbReference type="Proteomes" id="UP000315344"/>
    </source>
</evidence>
<comment type="similarity">
    <text evidence="1">Belongs to the FGGY kinase family.</text>
</comment>
<dbReference type="AlphaFoldDB" id="A0A533IA89"/>
<evidence type="ECO:0000313" key="6">
    <source>
        <dbReference type="EMBL" id="TKW68033.1"/>
    </source>
</evidence>
<organism evidence="6 7">
    <name type="scientific">Paracoccus denitrificans</name>
    <dbReference type="NCBI Taxonomy" id="266"/>
    <lineage>
        <taxon>Bacteria</taxon>
        <taxon>Pseudomonadati</taxon>
        <taxon>Pseudomonadota</taxon>
        <taxon>Alphaproteobacteria</taxon>
        <taxon>Rhodobacterales</taxon>
        <taxon>Paracoccaceae</taxon>
        <taxon>Paracoccus</taxon>
    </lineage>
</organism>
<dbReference type="Gene3D" id="3.30.420.40">
    <property type="match status" value="2"/>
</dbReference>
<dbReference type="PANTHER" id="PTHR43095:SF5">
    <property type="entry name" value="XYLULOSE KINASE"/>
    <property type="match status" value="1"/>
</dbReference>
<dbReference type="GO" id="GO:0016301">
    <property type="term" value="F:kinase activity"/>
    <property type="evidence" value="ECO:0007669"/>
    <property type="project" value="UniProtKB-KW"/>
</dbReference>
<proteinExistence type="inferred from homology"/>
<reference evidence="6 7" key="1">
    <citation type="journal article" date="2017" name="Nat. Commun.">
        <title>In situ click chemistry generation of cyclooxygenase-2 inhibitors.</title>
        <authorList>
            <person name="Bhardwaj A."/>
            <person name="Kaur J."/>
            <person name="Wuest M."/>
            <person name="Wuest F."/>
        </authorList>
    </citation>
    <scope>NUCLEOTIDE SEQUENCE [LARGE SCALE GENOMIC DNA]</scope>
    <source>
        <strain evidence="6">S2_012_000_R3_94</strain>
    </source>
</reference>
<evidence type="ECO:0000256" key="2">
    <source>
        <dbReference type="ARBA" id="ARBA00022679"/>
    </source>
</evidence>
<dbReference type="Pfam" id="PF02782">
    <property type="entry name" value="FGGY_C"/>
    <property type="match status" value="1"/>
</dbReference>
<keyword evidence="2" id="KW-0808">Transferase</keyword>
<dbReference type="Pfam" id="PF00370">
    <property type="entry name" value="FGGY_N"/>
    <property type="match status" value="1"/>
</dbReference>
<evidence type="ECO:0000256" key="3">
    <source>
        <dbReference type="ARBA" id="ARBA00022777"/>
    </source>
</evidence>
<dbReference type="InterPro" id="IPR018485">
    <property type="entry name" value="FGGY_C"/>
</dbReference>